<dbReference type="Pfam" id="PF03444">
    <property type="entry name" value="WHD_HrcA"/>
    <property type="match status" value="1"/>
</dbReference>
<dbReference type="EMBL" id="JAGQFT020000001">
    <property type="protein sequence ID" value="MBS7455935.1"/>
    <property type="molecule type" value="Genomic_DNA"/>
</dbReference>
<feature type="domain" description="Heat-inducible transcription repressor HrcA C-terminal" evidence="6">
    <location>
        <begin position="109"/>
        <end position="328"/>
    </location>
</feature>
<dbReference type="Gene3D" id="3.30.390.60">
    <property type="entry name" value="Heat-inducible transcription repressor hrca homolog, domain 3"/>
    <property type="match status" value="1"/>
</dbReference>
<dbReference type="InterPro" id="IPR036388">
    <property type="entry name" value="WH-like_DNA-bd_sf"/>
</dbReference>
<dbReference type="InterPro" id="IPR029016">
    <property type="entry name" value="GAF-like_dom_sf"/>
</dbReference>
<comment type="caution">
    <text evidence="8">The sequence shown here is derived from an EMBL/GenBank/DDBJ whole genome shotgun (WGS) entry which is preliminary data.</text>
</comment>
<evidence type="ECO:0000313" key="10">
    <source>
        <dbReference type="Proteomes" id="UP000675747"/>
    </source>
</evidence>
<evidence type="ECO:0000259" key="6">
    <source>
        <dbReference type="Pfam" id="PF01628"/>
    </source>
</evidence>
<sequence>MTASPILDPRARQLLRTLIGQYIRDGQPVGSRTLAESSGLDVSPATIRNIMSDLEEVGLVAAPHTSAGRIPTAQGYRVFVDSLLQLKPLGASERARMRANLAAGAGTQAVLGSVSELLSAMSRFAGVVTVPKRTQFAFRHIDFVPLDGDRVLAILVFTDNEVQNRVFATRRPYAREELERTANYLNAHFAGRTLPDIHAQLVRELRQTRSEMERTLSAAVELSEHALAGGGDDDMLVAGQTRLMGIQDLSDLDRLRELFEAFSRKREILQLLERTQRAPGVRVFIGEEAGLPSLGACTVITAPYAVEGQVLGVLGVIGPTRMAYDRVIPIVEASAEVLGAALGPAGA</sequence>
<dbReference type="GO" id="GO:0003677">
    <property type="term" value="F:DNA binding"/>
    <property type="evidence" value="ECO:0007669"/>
    <property type="project" value="InterPro"/>
</dbReference>
<dbReference type="HAMAP" id="MF_00081">
    <property type="entry name" value="HrcA"/>
    <property type="match status" value="1"/>
</dbReference>
<dbReference type="InterPro" id="IPR023120">
    <property type="entry name" value="WHTH_transcript_rep_HrcA_IDD"/>
</dbReference>
<dbReference type="Gene3D" id="3.30.450.40">
    <property type="match status" value="1"/>
</dbReference>
<proteinExistence type="inferred from homology"/>
<dbReference type="SUPFAM" id="SSF55781">
    <property type="entry name" value="GAF domain-like"/>
    <property type="match status" value="1"/>
</dbReference>
<dbReference type="Gene3D" id="1.10.10.10">
    <property type="entry name" value="Winged helix-like DNA-binding domain superfamily/Winged helix DNA-binding domain"/>
    <property type="match status" value="1"/>
</dbReference>
<dbReference type="InterPro" id="IPR036390">
    <property type="entry name" value="WH_DNA-bd_sf"/>
</dbReference>
<dbReference type="SUPFAM" id="SSF46785">
    <property type="entry name" value="Winged helix' DNA-binding domain"/>
    <property type="match status" value="1"/>
</dbReference>
<keyword evidence="1 5" id="KW-0678">Repressor</keyword>
<evidence type="ECO:0000313" key="8">
    <source>
        <dbReference type="EMBL" id="MBR0564075.1"/>
    </source>
</evidence>
<organism evidence="8">
    <name type="scientific">Coralloluteibacterium stylophorae</name>
    <dbReference type="NCBI Taxonomy" id="1776034"/>
    <lineage>
        <taxon>Bacteria</taxon>
        <taxon>Pseudomonadati</taxon>
        <taxon>Pseudomonadota</taxon>
        <taxon>Gammaproteobacteria</taxon>
        <taxon>Lysobacterales</taxon>
        <taxon>Lysobacteraceae</taxon>
        <taxon>Coralloluteibacterium</taxon>
    </lineage>
</organism>
<gene>
    <name evidence="5 8" type="primary">hrcA</name>
    <name evidence="9" type="ORF">KB893_002150</name>
    <name evidence="8" type="ORF">KB893_16430</name>
</gene>
<evidence type="ECO:0000256" key="2">
    <source>
        <dbReference type="ARBA" id="ARBA00023015"/>
    </source>
</evidence>
<dbReference type="Proteomes" id="UP000675747">
    <property type="component" value="Unassembled WGS sequence"/>
</dbReference>
<dbReference type="PANTHER" id="PTHR34824:SF1">
    <property type="entry name" value="HEAT-INDUCIBLE TRANSCRIPTION REPRESSOR HRCA"/>
    <property type="match status" value="1"/>
</dbReference>
<evidence type="ECO:0000256" key="3">
    <source>
        <dbReference type="ARBA" id="ARBA00023016"/>
    </source>
</evidence>
<dbReference type="GO" id="GO:0045892">
    <property type="term" value="P:negative regulation of DNA-templated transcription"/>
    <property type="evidence" value="ECO:0007669"/>
    <property type="project" value="UniProtKB-UniRule"/>
</dbReference>
<feature type="domain" description="Winged helix-turn-helix transcription repressor HrcA DNA-binding" evidence="7">
    <location>
        <begin position="10"/>
        <end position="78"/>
    </location>
</feature>
<name>A0A8J7VVL9_9GAMM</name>
<dbReference type="InterPro" id="IPR005104">
    <property type="entry name" value="WHTH_HrcA_DNA-bd"/>
</dbReference>
<dbReference type="InterPro" id="IPR002571">
    <property type="entry name" value="HrcA"/>
</dbReference>
<keyword evidence="10" id="KW-1185">Reference proteome</keyword>
<evidence type="ECO:0000256" key="4">
    <source>
        <dbReference type="ARBA" id="ARBA00023163"/>
    </source>
</evidence>
<reference evidence="9 10" key="1">
    <citation type="journal article" date="2021" name="Microbiol. Resour. Announc.">
        <title>Draft Genome Sequence of Coralloluteibacterium stylophorae LMG 29479T.</title>
        <authorList>
            <person name="Karlyshev A.V."/>
            <person name="Kudryashova E.B."/>
            <person name="Ariskina E.V."/>
            <person name="Conroy A.P."/>
            <person name="Abidueva E.Y."/>
        </authorList>
    </citation>
    <scope>NUCLEOTIDE SEQUENCE [LARGE SCALE GENOMIC DNA]</scope>
    <source>
        <strain evidence="9 10">LMG 29479</strain>
    </source>
</reference>
<dbReference type="NCBIfam" id="TIGR00331">
    <property type="entry name" value="hrcA"/>
    <property type="match status" value="1"/>
</dbReference>
<evidence type="ECO:0000313" key="9">
    <source>
        <dbReference type="EMBL" id="MBS7455935.1"/>
    </source>
</evidence>
<evidence type="ECO:0000259" key="7">
    <source>
        <dbReference type="Pfam" id="PF03444"/>
    </source>
</evidence>
<evidence type="ECO:0000256" key="5">
    <source>
        <dbReference type="HAMAP-Rule" id="MF_00081"/>
    </source>
</evidence>
<dbReference type="PANTHER" id="PTHR34824">
    <property type="entry name" value="HEAT-INDUCIBLE TRANSCRIPTION REPRESSOR HRCA"/>
    <property type="match status" value="1"/>
</dbReference>
<comment type="function">
    <text evidence="5">Negative regulator of class I heat shock genes (grpE-dnaK-dnaJ and groELS operons). Prevents heat-shock induction of these operons.</text>
</comment>
<protein>
    <recommendedName>
        <fullName evidence="5">Heat-inducible transcription repressor HrcA</fullName>
    </recommendedName>
</protein>
<keyword evidence="3 5" id="KW-0346">Stress response</keyword>
<keyword evidence="2 5" id="KW-0805">Transcription regulation</keyword>
<reference evidence="8" key="2">
    <citation type="submission" date="2021-04" db="EMBL/GenBank/DDBJ databases">
        <authorList>
            <person name="Karlyshev A.V."/>
        </authorList>
    </citation>
    <scope>NUCLEOTIDE SEQUENCE</scope>
    <source>
        <strain evidence="8">LMG 29479</strain>
    </source>
</reference>
<dbReference type="EMBL" id="JAGQFT010000232">
    <property type="protein sequence ID" value="MBR0564075.1"/>
    <property type="molecule type" value="Genomic_DNA"/>
</dbReference>
<evidence type="ECO:0000256" key="1">
    <source>
        <dbReference type="ARBA" id="ARBA00022491"/>
    </source>
</evidence>
<dbReference type="PIRSF" id="PIRSF005485">
    <property type="entry name" value="HrcA"/>
    <property type="match status" value="1"/>
</dbReference>
<dbReference type="Pfam" id="PF01628">
    <property type="entry name" value="HrcA"/>
    <property type="match status" value="1"/>
</dbReference>
<keyword evidence="4 5" id="KW-0804">Transcription</keyword>
<dbReference type="AlphaFoldDB" id="A0A8J7VVL9"/>
<accession>A0A8J7VVL9</accession>
<dbReference type="RefSeq" id="WP_211927940.1">
    <property type="nucleotide sequence ID" value="NZ_JAGQFT020000001.1"/>
</dbReference>
<dbReference type="InterPro" id="IPR021153">
    <property type="entry name" value="HrcA_C"/>
</dbReference>
<comment type="similarity">
    <text evidence="5">Belongs to the HrcA family.</text>
</comment>